<reference evidence="2 3" key="1">
    <citation type="journal article" date="2018" name="Nat. Ecol. Evol.">
        <title>Pezizomycetes genomes reveal the molecular basis of ectomycorrhizal truffle lifestyle.</title>
        <authorList>
            <person name="Murat C."/>
            <person name="Payen T."/>
            <person name="Noel B."/>
            <person name="Kuo A."/>
            <person name="Morin E."/>
            <person name="Chen J."/>
            <person name="Kohler A."/>
            <person name="Krizsan K."/>
            <person name="Balestrini R."/>
            <person name="Da Silva C."/>
            <person name="Montanini B."/>
            <person name="Hainaut M."/>
            <person name="Levati E."/>
            <person name="Barry K.W."/>
            <person name="Belfiori B."/>
            <person name="Cichocki N."/>
            <person name="Clum A."/>
            <person name="Dockter R.B."/>
            <person name="Fauchery L."/>
            <person name="Guy J."/>
            <person name="Iotti M."/>
            <person name="Le Tacon F."/>
            <person name="Lindquist E.A."/>
            <person name="Lipzen A."/>
            <person name="Malagnac F."/>
            <person name="Mello A."/>
            <person name="Molinier V."/>
            <person name="Miyauchi S."/>
            <person name="Poulain J."/>
            <person name="Riccioni C."/>
            <person name="Rubini A."/>
            <person name="Sitrit Y."/>
            <person name="Splivallo R."/>
            <person name="Traeger S."/>
            <person name="Wang M."/>
            <person name="Zifcakova L."/>
            <person name="Wipf D."/>
            <person name="Zambonelli A."/>
            <person name="Paolocci F."/>
            <person name="Nowrousian M."/>
            <person name="Ottonello S."/>
            <person name="Baldrian P."/>
            <person name="Spatafora J.W."/>
            <person name="Henrissat B."/>
            <person name="Nagy L.G."/>
            <person name="Aury J.M."/>
            <person name="Wincker P."/>
            <person name="Grigoriev I.V."/>
            <person name="Bonfante P."/>
            <person name="Martin F.M."/>
        </authorList>
    </citation>
    <scope>NUCLEOTIDE SEQUENCE [LARGE SCALE GENOMIC DNA]</scope>
    <source>
        <strain evidence="2 3">RN42</strain>
    </source>
</reference>
<gene>
    <name evidence="2" type="ORF">BJ508DRAFT_335667</name>
</gene>
<accession>A0A3N4HF73</accession>
<dbReference type="AlphaFoldDB" id="A0A3N4HF73"/>
<proteinExistence type="predicted"/>
<dbReference type="EMBL" id="ML119897">
    <property type="protein sequence ID" value="RPA71826.1"/>
    <property type="molecule type" value="Genomic_DNA"/>
</dbReference>
<protein>
    <submittedName>
        <fullName evidence="2">Uncharacterized protein</fullName>
    </submittedName>
</protein>
<name>A0A3N4HF73_ASCIM</name>
<dbReference type="Proteomes" id="UP000275078">
    <property type="component" value="Unassembled WGS sequence"/>
</dbReference>
<evidence type="ECO:0000256" key="1">
    <source>
        <dbReference type="SAM" id="MobiDB-lite"/>
    </source>
</evidence>
<keyword evidence="3" id="KW-1185">Reference proteome</keyword>
<evidence type="ECO:0000313" key="2">
    <source>
        <dbReference type="EMBL" id="RPA71826.1"/>
    </source>
</evidence>
<organism evidence="2 3">
    <name type="scientific">Ascobolus immersus RN42</name>
    <dbReference type="NCBI Taxonomy" id="1160509"/>
    <lineage>
        <taxon>Eukaryota</taxon>
        <taxon>Fungi</taxon>
        <taxon>Dikarya</taxon>
        <taxon>Ascomycota</taxon>
        <taxon>Pezizomycotina</taxon>
        <taxon>Pezizomycetes</taxon>
        <taxon>Pezizales</taxon>
        <taxon>Ascobolaceae</taxon>
        <taxon>Ascobolus</taxon>
    </lineage>
</organism>
<feature type="region of interest" description="Disordered" evidence="1">
    <location>
        <begin position="52"/>
        <end position="74"/>
    </location>
</feature>
<sequence length="186" mass="21728">MPINFGSSPQAPANGEFISARQADYWLKIQYEIEHYKSSPWRLSDLETQRERGLKSIQEQEKNSSSVDTPVMVPHWHPRNLPIPTINERRVQQLRKQLERWPDMDARQRANRLGVIEAYESGALDLTKKPDSEFHGMKHITAIFWDGKMMRGWGDLDDGFFEHGPKEWKMIWPDGRVWVESGLKGL</sequence>
<evidence type="ECO:0000313" key="3">
    <source>
        <dbReference type="Proteomes" id="UP000275078"/>
    </source>
</evidence>
<feature type="compositionally biased region" description="Basic and acidic residues" evidence="1">
    <location>
        <begin position="52"/>
        <end position="62"/>
    </location>
</feature>